<dbReference type="CDD" id="cd00085">
    <property type="entry name" value="HNHc"/>
    <property type="match status" value="1"/>
</dbReference>
<evidence type="ECO:0000313" key="2">
    <source>
        <dbReference type="Proteomes" id="UP000002146"/>
    </source>
</evidence>
<keyword evidence="1" id="KW-0255">Endonuclease</keyword>
<evidence type="ECO:0000313" key="1">
    <source>
        <dbReference type="EMBL" id="ABN57777.1"/>
    </source>
</evidence>
<accession>A3CWM7</accession>
<dbReference type="KEGG" id="mem:Memar_1851"/>
<organism evidence="1 2">
    <name type="scientific">Methanoculleus marisnigri (strain ATCC 35101 / DSM 1498 / JR1)</name>
    <dbReference type="NCBI Taxonomy" id="368407"/>
    <lineage>
        <taxon>Archaea</taxon>
        <taxon>Methanobacteriati</taxon>
        <taxon>Methanobacteriota</taxon>
        <taxon>Stenosarchaea group</taxon>
        <taxon>Methanomicrobia</taxon>
        <taxon>Methanomicrobiales</taxon>
        <taxon>Methanomicrobiaceae</taxon>
        <taxon>Methanoculleus</taxon>
    </lineage>
</organism>
<sequence length="120" mass="13833">MATRRKKDPFDLEPIKLPKLTLPKTPKIKEPVLPKITWEGLGFTGLNTIDQFDEKKKRVPIPQSIKTEILLRCKGKCEKCHTSLKGLKPDIHHKNRDPADNRKVNLLVVCPNCHRKLHTK</sequence>
<proteinExistence type="predicted"/>
<dbReference type="GO" id="GO:0004519">
    <property type="term" value="F:endonuclease activity"/>
    <property type="evidence" value="ECO:0007669"/>
    <property type="project" value="UniProtKB-KW"/>
</dbReference>
<gene>
    <name evidence="1" type="ordered locus">Memar_1851</name>
</gene>
<keyword evidence="1" id="KW-0540">Nuclease</keyword>
<keyword evidence="2" id="KW-1185">Reference proteome</keyword>
<dbReference type="eggNOG" id="arCOG03899">
    <property type="taxonomic scope" value="Archaea"/>
</dbReference>
<keyword evidence="1" id="KW-0378">Hydrolase</keyword>
<dbReference type="InterPro" id="IPR003615">
    <property type="entry name" value="HNH_nuc"/>
</dbReference>
<name>A3CWM7_METMJ</name>
<dbReference type="HOGENOM" id="CLU_2044442_0_0_2"/>
<dbReference type="AlphaFoldDB" id="A3CWM7"/>
<reference evidence="1 2" key="1">
    <citation type="journal article" date="2009" name="Stand. Genomic Sci.">
        <title>Complete genome sequence of Methanoculleus marisnigri Romesser et al. 1981 type strain JR1.</title>
        <authorList>
            <person name="Anderson I.J."/>
            <person name="Sieprawska-Lupa M."/>
            <person name="Lapidus A."/>
            <person name="Nolan M."/>
            <person name="Copeland A."/>
            <person name="Glavina Del Rio T."/>
            <person name="Tice H."/>
            <person name="Dalin E."/>
            <person name="Barry K."/>
            <person name="Saunders E."/>
            <person name="Han C."/>
            <person name="Brettin T."/>
            <person name="Detter J.C."/>
            <person name="Bruce D."/>
            <person name="Mikhailova N."/>
            <person name="Pitluck S."/>
            <person name="Hauser L."/>
            <person name="Land M."/>
            <person name="Lucas S."/>
            <person name="Richardson P."/>
            <person name="Whitman W.B."/>
            <person name="Kyrpides N.C."/>
        </authorList>
    </citation>
    <scope>NUCLEOTIDE SEQUENCE [LARGE SCALE GENOMIC DNA]</scope>
    <source>
        <strain evidence="2">ATCC 35101 / DSM 1498 / JR1</strain>
    </source>
</reference>
<protein>
    <submittedName>
        <fullName evidence="1">HNH endonuclease</fullName>
    </submittedName>
</protein>
<dbReference type="Proteomes" id="UP000002146">
    <property type="component" value="Chromosome"/>
</dbReference>
<dbReference type="STRING" id="368407.Memar_1851"/>
<dbReference type="EMBL" id="CP000562">
    <property type="protein sequence ID" value="ABN57777.1"/>
    <property type="molecule type" value="Genomic_DNA"/>
</dbReference>